<dbReference type="EMBL" id="JACHIK010000009">
    <property type="protein sequence ID" value="MBB5043538.1"/>
    <property type="molecule type" value="Genomic_DNA"/>
</dbReference>
<sequence>MPANSRRLRANSSHSSVRRIRPWQGRTRRIS</sequence>
<evidence type="ECO:0000313" key="2">
    <source>
        <dbReference type="EMBL" id="MBB5043538.1"/>
    </source>
</evidence>
<evidence type="ECO:0000256" key="1">
    <source>
        <dbReference type="SAM" id="MobiDB-lite"/>
    </source>
</evidence>
<proteinExistence type="predicted"/>
<keyword evidence="3" id="KW-1185">Reference proteome</keyword>
<protein>
    <submittedName>
        <fullName evidence="2">Uncharacterized protein</fullName>
    </submittedName>
</protein>
<evidence type="ECO:0000313" key="3">
    <source>
        <dbReference type="Proteomes" id="UP000535406"/>
    </source>
</evidence>
<name>A0A7W7YW86_9HYPH</name>
<dbReference type="Proteomes" id="UP000535406">
    <property type="component" value="Unassembled WGS sequence"/>
</dbReference>
<dbReference type="AlphaFoldDB" id="A0A7W7YW86"/>
<feature type="compositionally biased region" description="Basic residues" evidence="1">
    <location>
        <begin position="16"/>
        <end position="31"/>
    </location>
</feature>
<comment type="caution">
    <text evidence="2">The sequence shown here is derived from an EMBL/GenBank/DDBJ whole genome shotgun (WGS) entry which is preliminary data.</text>
</comment>
<organism evidence="2 3">
    <name type="scientific">Shinella fusca</name>
    <dbReference type="NCBI Taxonomy" id="544480"/>
    <lineage>
        <taxon>Bacteria</taxon>
        <taxon>Pseudomonadati</taxon>
        <taxon>Pseudomonadota</taxon>
        <taxon>Alphaproteobacteria</taxon>
        <taxon>Hyphomicrobiales</taxon>
        <taxon>Rhizobiaceae</taxon>
        <taxon>Shinella</taxon>
    </lineage>
</organism>
<accession>A0A7W7YW86</accession>
<reference evidence="2 3" key="1">
    <citation type="submission" date="2020-08" db="EMBL/GenBank/DDBJ databases">
        <title>Genomic Encyclopedia of Type Strains, Phase IV (KMG-IV): sequencing the most valuable type-strain genomes for metagenomic binning, comparative biology and taxonomic classification.</title>
        <authorList>
            <person name="Goeker M."/>
        </authorList>
    </citation>
    <scope>NUCLEOTIDE SEQUENCE [LARGE SCALE GENOMIC DNA]</scope>
    <source>
        <strain evidence="2 3">DSM 21319</strain>
    </source>
</reference>
<gene>
    <name evidence="2" type="ORF">HNQ66_002944</name>
</gene>
<feature type="region of interest" description="Disordered" evidence="1">
    <location>
        <begin position="1"/>
        <end position="31"/>
    </location>
</feature>